<keyword evidence="2" id="KW-1185">Reference proteome</keyword>
<sequence>MPASAAVASPSRIVRWWHAGPLGEFFIKAARPIGRAIAAVLVFPYRQRMVDGCAGDPAFVDKGTLESVTRTVAVGRAGAAAARDLASWCGAQPLDDPARRRGHSPVRRLGLRLERLQ</sequence>
<gene>
    <name evidence="1" type="ORF">K7C98_16715</name>
</gene>
<evidence type="ECO:0000313" key="1">
    <source>
        <dbReference type="EMBL" id="MBZ5710905.1"/>
    </source>
</evidence>
<name>A0ABS7TRU8_9BACT</name>
<organism evidence="1 2">
    <name type="scientific">Nannocystis pusilla</name>
    <dbReference type="NCBI Taxonomy" id="889268"/>
    <lineage>
        <taxon>Bacteria</taxon>
        <taxon>Pseudomonadati</taxon>
        <taxon>Myxococcota</taxon>
        <taxon>Polyangia</taxon>
        <taxon>Nannocystales</taxon>
        <taxon>Nannocystaceae</taxon>
        <taxon>Nannocystis</taxon>
    </lineage>
</organism>
<comment type="caution">
    <text evidence="1">The sequence shown here is derived from an EMBL/GenBank/DDBJ whole genome shotgun (WGS) entry which is preliminary data.</text>
</comment>
<dbReference type="EMBL" id="JAIRAU010000021">
    <property type="protein sequence ID" value="MBZ5710905.1"/>
    <property type="molecule type" value="Genomic_DNA"/>
</dbReference>
<reference evidence="1" key="1">
    <citation type="submission" date="2021-08" db="EMBL/GenBank/DDBJ databases">
        <authorList>
            <person name="Stevens D.C."/>
        </authorList>
    </citation>
    <scope>NUCLEOTIDE SEQUENCE</scope>
    <source>
        <strain evidence="1">DSM 53165</strain>
    </source>
</reference>
<protein>
    <submittedName>
        <fullName evidence="1">Uncharacterized protein</fullName>
    </submittedName>
</protein>
<accession>A0ABS7TRU8</accession>
<evidence type="ECO:0000313" key="2">
    <source>
        <dbReference type="Proteomes" id="UP001139031"/>
    </source>
</evidence>
<proteinExistence type="predicted"/>
<dbReference type="RefSeq" id="WP_224192675.1">
    <property type="nucleotide sequence ID" value="NZ_JAIRAU010000021.1"/>
</dbReference>
<dbReference type="Proteomes" id="UP001139031">
    <property type="component" value="Unassembled WGS sequence"/>
</dbReference>